<dbReference type="Proteomes" id="UP001431209">
    <property type="component" value="Unassembled WGS sequence"/>
</dbReference>
<comment type="caution">
    <text evidence="2">The sequence shown here is derived from an EMBL/GenBank/DDBJ whole genome shotgun (WGS) entry which is preliminary data.</text>
</comment>
<keyword evidence="3" id="KW-1185">Reference proteome</keyword>
<evidence type="ECO:0000256" key="1">
    <source>
        <dbReference type="SAM" id="Phobius"/>
    </source>
</evidence>
<evidence type="ECO:0000313" key="2">
    <source>
        <dbReference type="EMBL" id="KAL0478729.1"/>
    </source>
</evidence>
<keyword evidence="1" id="KW-0472">Membrane</keyword>
<evidence type="ECO:0000313" key="3">
    <source>
        <dbReference type="Proteomes" id="UP001431209"/>
    </source>
</evidence>
<protein>
    <submittedName>
        <fullName evidence="2">Uncharacterized protein</fullName>
    </submittedName>
</protein>
<organism evidence="2 3">
    <name type="scientific">Acrasis kona</name>
    <dbReference type="NCBI Taxonomy" id="1008807"/>
    <lineage>
        <taxon>Eukaryota</taxon>
        <taxon>Discoba</taxon>
        <taxon>Heterolobosea</taxon>
        <taxon>Tetramitia</taxon>
        <taxon>Eutetramitia</taxon>
        <taxon>Acrasidae</taxon>
        <taxon>Acrasis</taxon>
    </lineage>
</organism>
<reference evidence="2 3" key="1">
    <citation type="submission" date="2024-03" db="EMBL/GenBank/DDBJ databases">
        <title>The Acrasis kona genome and developmental transcriptomes reveal deep origins of eukaryotic multicellular pathways.</title>
        <authorList>
            <person name="Sheikh S."/>
            <person name="Fu C.-J."/>
            <person name="Brown M.W."/>
            <person name="Baldauf S.L."/>
        </authorList>
    </citation>
    <scope>NUCLEOTIDE SEQUENCE [LARGE SCALE GENOMIC DNA]</scope>
    <source>
        <strain evidence="2 3">ATCC MYA-3509</strain>
    </source>
</reference>
<name>A0AAW2YNP0_9EUKA</name>
<dbReference type="Gene3D" id="2.120.10.30">
    <property type="entry name" value="TolB, C-terminal domain"/>
    <property type="match status" value="1"/>
</dbReference>
<feature type="transmembrane region" description="Helical" evidence="1">
    <location>
        <begin position="399"/>
        <end position="425"/>
    </location>
</feature>
<gene>
    <name evidence="2" type="ORF">AKO1_008294</name>
</gene>
<dbReference type="AlphaFoldDB" id="A0AAW2YNP0"/>
<dbReference type="SUPFAM" id="SSF50952">
    <property type="entry name" value="Soluble quinoprotein glucose dehydrogenase"/>
    <property type="match status" value="1"/>
</dbReference>
<accession>A0AAW2YNP0</accession>
<dbReference type="InterPro" id="IPR011042">
    <property type="entry name" value="6-blade_b-propeller_TolB-like"/>
</dbReference>
<dbReference type="InterPro" id="IPR011041">
    <property type="entry name" value="Quinoprot_gluc/sorb_DH_b-prop"/>
</dbReference>
<proteinExistence type="predicted"/>
<sequence length="433" mass="48043">MPVKYLLIVTLILILDIVLGTIRLDLLSMPLGFTSQVVVRDVNSASQMALSGDQKILFVAGDKEIYAIPLTRHSIYPDDIIGKSILKLAYRLDGASGVAYNNDTDVLYFSQKDGIYVIDDVTQQLLKEYPSLPLTYRPLLNKLPENNKHTMKYIKYRGGRIYFVNNSPCDACMISSPHGRLISMNQTGGDVIYHASGIRNNFGFDWHGDTNDLWFTDNSKDSTNPALPNELNVISTIVQPQDSHFGFPFCYGKGTQDDVFIKNDTCKSFIPSKYDLPARCDAKGTSFYRYKSGEEASVPPQYVDNKNVILVAEHGTTDPASSGFCISVIDTNNPESYEVLIDGWLVKSKSGSADAYWGQPVDVLMVGDGSFLISDSYANAVYRIAYNSTVEPFVASNPVLAVLLPLFSAAVVFLMGVVVFGAIVWERKYYHKL</sequence>
<keyword evidence="1" id="KW-0812">Transmembrane</keyword>
<keyword evidence="1" id="KW-1133">Transmembrane helix</keyword>
<dbReference type="EMBL" id="JAOPGA020000460">
    <property type="protein sequence ID" value="KAL0478729.1"/>
    <property type="molecule type" value="Genomic_DNA"/>
</dbReference>